<evidence type="ECO:0000256" key="4">
    <source>
        <dbReference type="ARBA" id="ARBA00022989"/>
    </source>
</evidence>
<dbReference type="PANTHER" id="PTHR42643">
    <property type="entry name" value="IONOTROPIC RECEPTOR 20A-RELATED"/>
    <property type="match status" value="1"/>
</dbReference>
<sequence length="598" mass="67976">MPAIMLIQAIAELFKFKCIGSLIVLTCWPAVDRIKLARELFKHDLTVSFSCGPKSLEGAYKSQVQGVLYISSSVDQLHKVKPKYFSNWYKWVVVGECVPDAVKTVRYDADILLLKPSTIETIKQNAVDLTLNEVTYYIEDVYIHPRDGIYLHLWGSWNLVNGLQILHETERIIRRQNLKKYPLKIATPLGSYSLDSYNGTFLEYLMDMSIRERDSGVRSGYSSSALIIEMLNATEIIVPTMLWSTEVNNSSMMLELKYGSSELGGGVLRMMPERFAKLDYVIPIWPFHVGFTYLAERESSSNMFLEPFTPTVWWCCLCLLLILALAQRVTAKTPMEKEGAYLATLATYLQQDASAVPEGISGRWTFLVLSVSAMLIHAYYTSAIVSALVSAGRSGPDSLRSLGDSKYSIASEDYDYMRYLMFDVETNREDLEYLKKKKLTSKFYQDIHKGVRLIQEGQIAYHTEYNQLYPHLKTFTDDQLCKLQYVDTIPEILAWVTTTKHGQWTDVFRIAGAWLHETGLAKRLMYRLRIKPPPCRAALLAERVNIDDITPVLILTLTGVAVSILLLGIEISFEKWMSRKTSTSSSVGLIDPTKDFLD</sequence>
<dbReference type="Gene3D" id="1.10.287.70">
    <property type="match status" value="1"/>
</dbReference>
<evidence type="ECO:0000313" key="10">
    <source>
        <dbReference type="RefSeq" id="XP_064074346.1"/>
    </source>
</evidence>
<keyword evidence="4 8" id="KW-1133">Transmembrane helix</keyword>
<keyword evidence="7" id="KW-0325">Glycoprotein</keyword>
<protein>
    <submittedName>
        <fullName evidence="10">Ionotropic receptor 75a-like</fullName>
    </submittedName>
</protein>
<dbReference type="GeneID" id="113395483"/>
<feature type="transmembrane region" description="Helical" evidence="8">
    <location>
        <begin position="549"/>
        <end position="569"/>
    </location>
</feature>
<proteinExistence type="predicted"/>
<evidence type="ECO:0000256" key="8">
    <source>
        <dbReference type="SAM" id="Phobius"/>
    </source>
</evidence>
<dbReference type="Proteomes" id="UP001652626">
    <property type="component" value="Chromosome 21"/>
</dbReference>
<keyword evidence="6" id="KW-0675">Receptor</keyword>
<evidence type="ECO:0000256" key="7">
    <source>
        <dbReference type="ARBA" id="ARBA00023180"/>
    </source>
</evidence>
<evidence type="ECO:0000256" key="5">
    <source>
        <dbReference type="ARBA" id="ARBA00023136"/>
    </source>
</evidence>
<dbReference type="RefSeq" id="XP_064074346.1">
    <property type="nucleotide sequence ID" value="XM_064218276.1"/>
</dbReference>
<accession>A0ABM4ASR1</accession>
<comment type="subcellular location">
    <subcellularLocation>
        <location evidence="1">Cell membrane</location>
        <topology evidence="1">Multi-pass membrane protein</topology>
    </subcellularLocation>
</comment>
<reference evidence="10" key="1">
    <citation type="submission" date="2025-08" db="UniProtKB">
        <authorList>
            <consortium name="RefSeq"/>
        </authorList>
    </citation>
    <scope>IDENTIFICATION</scope>
    <source>
        <tissue evidence="10">Whole body</tissue>
    </source>
</reference>
<evidence type="ECO:0000256" key="2">
    <source>
        <dbReference type="ARBA" id="ARBA00022475"/>
    </source>
</evidence>
<organism evidence="9 10">
    <name type="scientific">Vanessa tameamea</name>
    <name type="common">Kamehameha butterfly</name>
    <dbReference type="NCBI Taxonomy" id="334116"/>
    <lineage>
        <taxon>Eukaryota</taxon>
        <taxon>Metazoa</taxon>
        <taxon>Ecdysozoa</taxon>
        <taxon>Arthropoda</taxon>
        <taxon>Hexapoda</taxon>
        <taxon>Insecta</taxon>
        <taxon>Pterygota</taxon>
        <taxon>Neoptera</taxon>
        <taxon>Endopterygota</taxon>
        <taxon>Lepidoptera</taxon>
        <taxon>Glossata</taxon>
        <taxon>Ditrysia</taxon>
        <taxon>Papilionoidea</taxon>
        <taxon>Nymphalidae</taxon>
        <taxon>Nymphalinae</taxon>
        <taxon>Vanessa</taxon>
    </lineage>
</organism>
<keyword evidence="2" id="KW-1003">Cell membrane</keyword>
<gene>
    <name evidence="10" type="primary">LOC113395483</name>
</gene>
<evidence type="ECO:0000256" key="6">
    <source>
        <dbReference type="ARBA" id="ARBA00023170"/>
    </source>
</evidence>
<dbReference type="SUPFAM" id="SSF53850">
    <property type="entry name" value="Periplasmic binding protein-like II"/>
    <property type="match status" value="1"/>
</dbReference>
<evidence type="ECO:0000256" key="3">
    <source>
        <dbReference type="ARBA" id="ARBA00022692"/>
    </source>
</evidence>
<dbReference type="PANTHER" id="PTHR42643:SF32">
    <property type="entry name" value="IONOTROPIC RECEPTOR 31A, ISOFORM C-RELATED"/>
    <property type="match status" value="1"/>
</dbReference>
<keyword evidence="9" id="KW-1185">Reference proteome</keyword>
<keyword evidence="3 8" id="KW-0812">Transmembrane</keyword>
<keyword evidence="5 8" id="KW-0472">Membrane</keyword>
<name>A0ABM4ASR1_VANTA</name>
<evidence type="ECO:0000313" key="9">
    <source>
        <dbReference type="Proteomes" id="UP001652626"/>
    </source>
</evidence>
<evidence type="ECO:0000256" key="1">
    <source>
        <dbReference type="ARBA" id="ARBA00004651"/>
    </source>
</evidence>
<dbReference type="InterPro" id="IPR052192">
    <property type="entry name" value="Insect_Ionotropic_Sensory_Rcpt"/>
</dbReference>